<evidence type="ECO:0000256" key="5">
    <source>
        <dbReference type="ARBA" id="ARBA00023136"/>
    </source>
</evidence>
<evidence type="ECO:0000256" key="4">
    <source>
        <dbReference type="ARBA" id="ARBA00022989"/>
    </source>
</evidence>
<dbReference type="InterPro" id="IPR050367">
    <property type="entry name" value="APC_superfamily"/>
</dbReference>
<protein>
    <submittedName>
        <fullName evidence="7">GabP protein</fullName>
    </submittedName>
</protein>
<name>A0A0D1JWX8_9LACO</name>
<keyword evidence="4 6" id="KW-1133">Transmembrane helix</keyword>
<evidence type="ECO:0000256" key="1">
    <source>
        <dbReference type="ARBA" id="ARBA00004651"/>
    </source>
</evidence>
<accession>A0A0D1JWX8</accession>
<feature type="transmembrane region" description="Helical" evidence="6">
    <location>
        <begin position="273"/>
        <end position="296"/>
    </location>
</feature>
<organism evidence="7 8">
    <name type="scientific">Weissella cibaria</name>
    <dbReference type="NCBI Taxonomy" id="137591"/>
    <lineage>
        <taxon>Bacteria</taxon>
        <taxon>Bacillati</taxon>
        <taxon>Bacillota</taxon>
        <taxon>Bacilli</taxon>
        <taxon>Lactobacillales</taxon>
        <taxon>Lactobacillaceae</taxon>
        <taxon>Weissella</taxon>
    </lineage>
</organism>
<keyword evidence="2" id="KW-1003">Cell membrane</keyword>
<evidence type="ECO:0000256" key="2">
    <source>
        <dbReference type="ARBA" id="ARBA00022475"/>
    </source>
</evidence>
<evidence type="ECO:0000313" key="8">
    <source>
        <dbReference type="Proteomes" id="UP000032289"/>
    </source>
</evidence>
<gene>
    <name evidence="7" type="primary">gabP</name>
    <name evidence="7" type="ORF">ab3b_00014</name>
</gene>
<dbReference type="Proteomes" id="UP000032289">
    <property type="component" value="Unassembled WGS sequence"/>
</dbReference>
<dbReference type="Pfam" id="PF13520">
    <property type="entry name" value="AA_permease_2"/>
    <property type="match status" value="1"/>
</dbReference>
<feature type="transmembrane region" description="Helical" evidence="6">
    <location>
        <begin position="40"/>
        <end position="62"/>
    </location>
</feature>
<dbReference type="PANTHER" id="PTHR42770">
    <property type="entry name" value="AMINO ACID TRANSPORTER-RELATED"/>
    <property type="match status" value="1"/>
</dbReference>
<feature type="transmembrane region" description="Helical" evidence="6">
    <location>
        <begin position="317"/>
        <end position="337"/>
    </location>
</feature>
<dbReference type="AlphaFoldDB" id="A0A0D1JWX8"/>
<feature type="transmembrane region" description="Helical" evidence="6">
    <location>
        <begin position="122"/>
        <end position="142"/>
    </location>
</feature>
<feature type="transmembrane region" description="Helical" evidence="6">
    <location>
        <begin position="154"/>
        <end position="174"/>
    </location>
</feature>
<evidence type="ECO:0000256" key="3">
    <source>
        <dbReference type="ARBA" id="ARBA00022692"/>
    </source>
</evidence>
<dbReference type="PATRIC" id="fig|137591.24.peg.14"/>
<reference evidence="7 8" key="1">
    <citation type="journal article" date="2015" name="Microbiology (Mosc.)">
        <title>Genomics of the Weissella cibaria species with an examination of its metabolic traits.</title>
        <authorList>
            <person name="Lynch K.M."/>
            <person name="Lucid A."/>
            <person name="Arendt E.K."/>
            <person name="Sleator R.D."/>
            <person name="Lucey B."/>
            <person name="Coffey A."/>
        </authorList>
    </citation>
    <scope>NUCLEOTIDE SEQUENCE [LARGE SCALE GENOMIC DNA]</scope>
    <source>
        <strain evidence="7 8">AB3b</strain>
    </source>
</reference>
<keyword evidence="3 6" id="KW-0812">Transmembrane</keyword>
<dbReference type="InterPro" id="IPR002293">
    <property type="entry name" value="AA/rel_permease1"/>
</dbReference>
<evidence type="ECO:0000256" key="6">
    <source>
        <dbReference type="SAM" id="Phobius"/>
    </source>
</evidence>
<dbReference type="GO" id="GO:0022857">
    <property type="term" value="F:transmembrane transporter activity"/>
    <property type="evidence" value="ECO:0007669"/>
    <property type="project" value="InterPro"/>
</dbReference>
<comment type="caution">
    <text evidence="7">The sequence shown here is derived from an EMBL/GenBank/DDBJ whole genome shotgun (WGS) entry which is preliminary data.</text>
</comment>
<dbReference type="EMBL" id="JWHT01000001">
    <property type="protein sequence ID" value="KIU25748.1"/>
    <property type="molecule type" value="Genomic_DNA"/>
</dbReference>
<dbReference type="Gene3D" id="1.20.1740.10">
    <property type="entry name" value="Amino acid/polyamine transporter I"/>
    <property type="match status" value="1"/>
</dbReference>
<feature type="transmembrane region" description="Helical" evidence="6">
    <location>
        <begin position="194"/>
        <end position="212"/>
    </location>
</feature>
<dbReference type="PANTHER" id="PTHR42770:SF18">
    <property type="entry name" value="ARGININE_AGMATINE ANTIPORTER"/>
    <property type="match status" value="1"/>
</dbReference>
<feature type="transmembrane region" description="Helical" evidence="6">
    <location>
        <begin position="7"/>
        <end position="28"/>
    </location>
</feature>
<proteinExistence type="predicted"/>
<sequence length="425" mass="45307">MKKMKAGIGFPSVVLLGVNGVIGGGLFLLPSTMYKQGGQLVLLAIALAGIAATLIAMHYAVMSSRIDEDGGAWVYTLKAFGHYPGFLVGWFGWLFGVITISAESAAFLKTLTGLVPAVGTPVVYNGLALTIMTLLIIMNLFGTGISSRIDDMSSLIKIGVIVAVFIATVVWFVLGHVDHFTVAQAKPVADFSGAFGNAFYMFTGFSLIPIAAKEMKNPGKMLPRAILTVMLATTAIFVLMQLVAMSVLGPGLAGSSLPVADIFNTILGRIGRTVIITGMMLSIIGVAIATSFNSPIELASMARERGFLPRELSRTNRYGAPVGAVLLTMLIAGGLILSGSYLFLIKLIVLSDFVQYLGTIFASLKLRNDKTLPTGFELPGGRWLTYLTCLVVAYLFTTFAFTTVLVGIGFAILGTVIYSFEQRRH</sequence>
<dbReference type="RefSeq" id="WP_043940440.1">
    <property type="nucleotide sequence ID" value="NZ_JWHT01000001.1"/>
</dbReference>
<comment type="subcellular location">
    <subcellularLocation>
        <location evidence="1">Cell membrane</location>
        <topology evidence="1">Multi-pass membrane protein</topology>
    </subcellularLocation>
</comment>
<keyword evidence="5 6" id="KW-0472">Membrane</keyword>
<feature type="transmembrane region" description="Helical" evidence="6">
    <location>
        <begin position="224"/>
        <end position="253"/>
    </location>
</feature>
<feature type="transmembrane region" description="Helical" evidence="6">
    <location>
        <begin position="83"/>
        <end position="102"/>
    </location>
</feature>
<dbReference type="GO" id="GO:0005886">
    <property type="term" value="C:plasma membrane"/>
    <property type="evidence" value="ECO:0007669"/>
    <property type="project" value="UniProtKB-SubCell"/>
</dbReference>
<dbReference type="PIRSF" id="PIRSF006060">
    <property type="entry name" value="AA_transporter"/>
    <property type="match status" value="1"/>
</dbReference>
<feature type="transmembrane region" description="Helical" evidence="6">
    <location>
        <begin position="385"/>
        <end position="418"/>
    </location>
</feature>
<evidence type="ECO:0000313" key="7">
    <source>
        <dbReference type="EMBL" id="KIU25748.1"/>
    </source>
</evidence>